<dbReference type="Proteomes" id="UP000249396">
    <property type="component" value="Unassembled WGS sequence"/>
</dbReference>
<reference evidence="2 3" key="1">
    <citation type="journal article" date="2018" name="Aquat. Microb. Ecol.">
        <title>Gammaproteobacterial methanotrophs dominate.</title>
        <authorList>
            <person name="Rissanen A.J."/>
            <person name="Saarenheimo J."/>
            <person name="Tiirola M."/>
            <person name="Peura S."/>
            <person name="Aalto S.L."/>
            <person name="Karvinen A."/>
            <person name="Nykanen H."/>
        </authorList>
    </citation>
    <scope>NUCLEOTIDE SEQUENCE [LARGE SCALE GENOMIC DNA]</scope>
    <source>
        <strain evidence="2">AMbin10</strain>
    </source>
</reference>
<gene>
    <name evidence="2" type="ORF">DM484_26860</name>
</gene>
<keyword evidence="1" id="KW-0732">Signal</keyword>
<feature type="signal peptide" evidence="1">
    <location>
        <begin position="1"/>
        <end position="22"/>
    </location>
</feature>
<dbReference type="EMBL" id="QJPH01000531">
    <property type="protein sequence ID" value="PZN71229.1"/>
    <property type="molecule type" value="Genomic_DNA"/>
</dbReference>
<organism evidence="2 3">
    <name type="scientific">Candidatus Methylumidiphilus alinenensis</name>
    <dbReference type="NCBI Taxonomy" id="2202197"/>
    <lineage>
        <taxon>Bacteria</taxon>
        <taxon>Pseudomonadati</taxon>
        <taxon>Pseudomonadota</taxon>
        <taxon>Gammaproteobacteria</taxon>
        <taxon>Methylococcales</taxon>
        <taxon>Candidatus Methylumidiphilus</taxon>
    </lineage>
</organism>
<sequence length="100" mass="10092">MTTIRTTLFAAFALTLAAPAFADGFVVEVHGNYNTTARVGNVQSNANGQNAKADINVVGVQGGALVDYTANATTGSISTSATGQNASSLSNIGGIQGYHQ</sequence>
<comment type="caution">
    <text evidence="2">The sequence shown here is derived from an EMBL/GenBank/DDBJ whole genome shotgun (WGS) entry which is preliminary data.</text>
</comment>
<feature type="chain" id="PRO_5016143840" description="Curlin" evidence="1">
    <location>
        <begin position="23"/>
        <end position="100"/>
    </location>
</feature>
<evidence type="ECO:0008006" key="4">
    <source>
        <dbReference type="Google" id="ProtNLM"/>
    </source>
</evidence>
<dbReference type="AlphaFoldDB" id="A0A2W4QLF1"/>
<evidence type="ECO:0000313" key="2">
    <source>
        <dbReference type="EMBL" id="PZN71229.1"/>
    </source>
</evidence>
<accession>A0A2W4QLF1</accession>
<evidence type="ECO:0000313" key="3">
    <source>
        <dbReference type="Proteomes" id="UP000249396"/>
    </source>
</evidence>
<evidence type="ECO:0000256" key="1">
    <source>
        <dbReference type="SAM" id="SignalP"/>
    </source>
</evidence>
<name>A0A2W4QLF1_9GAMM</name>
<proteinExistence type="predicted"/>
<protein>
    <recommendedName>
        <fullName evidence="4">Curlin</fullName>
    </recommendedName>
</protein>